<protein>
    <submittedName>
        <fullName evidence="2">Uncharacterized protein</fullName>
    </submittedName>
</protein>
<dbReference type="RefSeq" id="WP_110423675.1">
    <property type="nucleotide sequence ID" value="NZ_QGLP01000005.1"/>
</dbReference>
<feature type="transmembrane region" description="Helical" evidence="1">
    <location>
        <begin position="88"/>
        <end position="113"/>
    </location>
</feature>
<feature type="transmembrane region" description="Helical" evidence="1">
    <location>
        <begin position="125"/>
        <end position="148"/>
    </location>
</feature>
<gene>
    <name evidence="2" type="ORF">DKK79_08345</name>
</gene>
<evidence type="ECO:0000313" key="3">
    <source>
        <dbReference type="Proteomes" id="UP000247483"/>
    </source>
</evidence>
<sequence>MKKLHWLLIKLLLALAISLVVGYIFSEYTTFSKLDNIISALQNTSAMVFAISGIWLAYLYPEAIAGLVKGENVNLENDRAKARKIESIVGIVIVSAVVMIGIIVFYIASAFLINTNLYINNKALFKIISVTYINFLAINQIYCVYLVIKRSVSFINHLYKQISDKKTEKLL</sequence>
<feature type="transmembrane region" description="Helical" evidence="1">
    <location>
        <begin position="46"/>
        <end position="68"/>
    </location>
</feature>
<reference evidence="2 3" key="1">
    <citation type="submission" date="2018-05" db="EMBL/GenBank/DDBJ databases">
        <title>Reference genomes for bee gut microbiota database.</title>
        <authorList>
            <person name="Ellegaard K.M."/>
        </authorList>
    </citation>
    <scope>NUCLEOTIDE SEQUENCE [LARGE SCALE GENOMIC DNA]</scope>
    <source>
        <strain evidence="2 3">ESL0177</strain>
    </source>
</reference>
<keyword evidence="1" id="KW-1133">Transmembrane helix</keyword>
<proteinExistence type="predicted"/>
<accession>A0A2V4EIF0</accession>
<evidence type="ECO:0000256" key="1">
    <source>
        <dbReference type="SAM" id="Phobius"/>
    </source>
</evidence>
<dbReference type="Proteomes" id="UP000247483">
    <property type="component" value="Unassembled WGS sequence"/>
</dbReference>
<comment type="caution">
    <text evidence="2">The sequence shown here is derived from an EMBL/GenBank/DDBJ whole genome shotgun (WGS) entry which is preliminary data.</text>
</comment>
<dbReference type="AlphaFoldDB" id="A0A2V4EIF0"/>
<feature type="transmembrane region" description="Helical" evidence="1">
    <location>
        <begin position="7"/>
        <end position="26"/>
    </location>
</feature>
<keyword evidence="1" id="KW-0812">Transmembrane</keyword>
<evidence type="ECO:0000313" key="2">
    <source>
        <dbReference type="EMBL" id="PXZ04358.1"/>
    </source>
</evidence>
<dbReference type="EMBL" id="QGLP01000005">
    <property type="protein sequence ID" value="PXZ04358.1"/>
    <property type="molecule type" value="Genomic_DNA"/>
</dbReference>
<name>A0A2V4EIF0_9GAMM</name>
<organism evidence="2 3">
    <name type="scientific">Gilliamella apicola</name>
    <dbReference type="NCBI Taxonomy" id="1196095"/>
    <lineage>
        <taxon>Bacteria</taxon>
        <taxon>Pseudomonadati</taxon>
        <taxon>Pseudomonadota</taxon>
        <taxon>Gammaproteobacteria</taxon>
        <taxon>Orbales</taxon>
        <taxon>Orbaceae</taxon>
        <taxon>Gilliamella</taxon>
    </lineage>
</organism>
<keyword evidence="1" id="KW-0472">Membrane</keyword>